<feature type="signal peptide" evidence="2">
    <location>
        <begin position="1"/>
        <end position="22"/>
    </location>
</feature>
<feature type="chain" id="PRO_5020226846" evidence="2">
    <location>
        <begin position="23"/>
        <end position="324"/>
    </location>
</feature>
<evidence type="ECO:0000313" key="4">
    <source>
        <dbReference type="Proteomes" id="UP000308054"/>
    </source>
</evidence>
<dbReference type="AlphaFoldDB" id="A0A4S2H134"/>
<evidence type="ECO:0000256" key="1">
    <source>
        <dbReference type="SAM" id="MobiDB-lite"/>
    </source>
</evidence>
<evidence type="ECO:0000313" key="3">
    <source>
        <dbReference type="EMBL" id="TGY89235.1"/>
    </source>
</evidence>
<keyword evidence="2" id="KW-0732">Signal</keyword>
<evidence type="ECO:0000256" key="2">
    <source>
        <dbReference type="SAM" id="SignalP"/>
    </source>
</evidence>
<accession>A0A4S2H134</accession>
<dbReference type="Proteomes" id="UP000308054">
    <property type="component" value="Unassembled WGS sequence"/>
</dbReference>
<sequence>MPRTILLSGSALALALTGQAFAQQRAAFPSEPPSHAEAGQCYSRVHHDAQYNTIRETVVVADGYESYEIWVNGRRVDSHVVEPVLDTRSQQYVSREAAMRYRVTEPVYETVTERVQVQPAYSRYEIEPARHETVSERVLVREARLVWRRGYVEGARSYRHDPETGEVWCLIEEPAEYRTITRSIVAEPAQVREVPVEARYQTIEREVLRHPATVEEVPIPAQYASYEYRTVLHPAEVRARYVEERTDVLERYELVAPERYEWQRVECAEIDFSRHGQEGYQSSSAPASGGHGYEGRPVAALSGGGQDATLHPGAPQRWRPAREN</sequence>
<keyword evidence="4" id="KW-1185">Reference proteome</keyword>
<dbReference type="EMBL" id="SRXW01000002">
    <property type="protein sequence ID" value="TGY89235.1"/>
    <property type="molecule type" value="Genomic_DNA"/>
</dbReference>
<comment type="caution">
    <text evidence="3">The sequence shown here is derived from an EMBL/GenBank/DDBJ whole genome shotgun (WGS) entry which is preliminary data.</text>
</comment>
<reference evidence="3 4" key="1">
    <citation type="journal article" date="2017" name="Int. J. Syst. Evol. Microbiol.">
        <title>Marinicauda algicola sp. nov., isolated from a marine red alga Rhodosorus marinus.</title>
        <authorList>
            <person name="Jeong S.E."/>
            <person name="Jeon S.H."/>
            <person name="Chun B.H."/>
            <person name="Kim D.W."/>
            <person name="Jeon C.O."/>
        </authorList>
    </citation>
    <scope>NUCLEOTIDE SEQUENCE [LARGE SCALE GENOMIC DNA]</scope>
    <source>
        <strain evidence="3 4">JCM 31718</strain>
    </source>
</reference>
<dbReference type="RefSeq" id="WP_135995775.1">
    <property type="nucleotide sequence ID" value="NZ_CP071057.1"/>
</dbReference>
<gene>
    <name evidence="3" type="ORF">E5163_08945</name>
</gene>
<feature type="region of interest" description="Disordered" evidence="1">
    <location>
        <begin position="275"/>
        <end position="324"/>
    </location>
</feature>
<protein>
    <submittedName>
        <fullName evidence="3">Uncharacterized protein</fullName>
    </submittedName>
</protein>
<proteinExistence type="predicted"/>
<organism evidence="3 4">
    <name type="scientific">Marinicauda algicola</name>
    <dbReference type="NCBI Taxonomy" id="2029849"/>
    <lineage>
        <taxon>Bacteria</taxon>
        <taxon>Pseudomonadati</taxon>
        <taxon>Pseudomonadota</taxon>
        <taxon>Alphaproteobacteria</taxon>
        <taxon>Maricaulales</taxon>
        <taxon>Maricaulaceae</taxon>
        <taxon>Marinicauda</taxon>
    </lineage>
</organism>
<dbReference type="OrthoDB" id="7622008at2"/>
<name>A0A4S2H134_9PROT</name>